<proteinExistence type="inferred from homology"/>
<keyword evidence="4" id="KW-1185">Reference proteome</keyword>
<sequence length="159" mass="16414">MSENPQQEETRSHQPASTQPAATSSSAEKPRGGTAIAPQVVQKITGLAAREVSGIHAMGGGASRAFGAVRERVPGAGTAQTAGVRVEVGEKQAAIDLDVIAEYGAPIVDLTRTVRRNVISAVQQMAGLEVIEVNIAVNDVHVPSEGNGEQQSAAPSRVE</sequence>
<evidence type="ECO:0000313" key="3">
    <source>
        <dbReference type="EMBL" id="MDR7300288.1"/>
    </source>
</evidence>
<reference evidence="3" key="1">
    <citation type="submission" date="2023-07" db="EMBL/GenBank/DDBJ databases">
        <title>Sequencing the genomes of 1000 actinobacteria strains.</title>
        <authorList>
            <person name="Klenk H.-P."/>
        </authorList>
    </citation>
    <scope>NUCLEOTIDE SEQUENCE</scope>
    <source>
        <strain evidence="3">DSM 45977</strain>
    </source>
</reference>
<dbReference type="AlphaFoldDB" id="A0AAE3Z8I5"/>
<evidence type="ECO:0000256" key="2">
    <source>
        <dbReference type="SAM" id="MobiDB-lite"/>
    </source>
</evidence>
<dbReference type="RefSeq" id="WP_310268804.1">
    <property type="nucleotide sequence ID" value="NZ_JAVDXW010000001.1"/>
</dbReference>
<feature type="region of interest" description="Disordered" evidence="2">
    <location>
        <begin position="1"/>
        <end position="37"/>
    </location>
</feature>
<dbReference type="PANTHER" id="PTHR34297">
    <property type="entry name" value="HYPOTHETICAL CYTOSOLIC PROTEIN-RELATED"/>
    <property type="match status" value="1"/>
</dbReference>
<organism evidence="3 4">
    <name type="scientific">Haloactinomyces albus</name>
    <dbReference type="NCBI Taxonomy" id="1352928"/>
    <lineage>
        <taxon>Bacteria</taxon>
        <taxon>Bacillati</taxon>
        <taxon>Actinomycetota</taxon>
        <taxon>Actinomycetes</taxon>
        <taxon>Actinopolysporales</taxon>
        <taxon>Actinopolysporaceae</taxon>
        <taxon>Haloactinomyces</taxon>
    </lineage>
</organism>
<name>A0AAE3Z8I5_9ACTN</name>
<feature type="compositionally biased region" description="Low complexity" evidence="2">
    <location>
        <begin position="14"/>
        <end position="27"/>
    </location>
</feature>
<accession>A0AAE3Z8I5</accession>
<gene>
    <name evidence="3" type="ORF">JOF55_000469</name>
</gene>
<dbReference type="PANTHER" id="PTHR34297:SF3">
    <property type="entry name" value="ALKALINE SHOCK PROTEIN 23"/>
    <property type="match status" value="1"/>
</dbReference>
<protein>
    <submittedName>
        <fullName evidence="3">Alkaline shock family protein YloU</fullName>
    </submittedName>
</protein>
<evidence type="ECO:0000256" key="1">
    <source>
        <dbReference type="ARBA" id="ARBA00005721"/>
    </source>
</evidence>
<comment type="similarity">
    <text evidence="1">Belongs to the asp23 family.</text>
</comment>
<comment type="caution">
    <text evidence="3">The sequence shown here is derived from an EMBL/GenBank/DDBJ whole genome shotgun (WGS) entry which is preliminary data.</text>
</comment>
<dbReference type="Pfam" id="PF03780">
    <property type="entry name" value="Asp23"/>
    <property type="match status" value="1"/>
</dbReference>
<dbReference type="EMBL" id="JAVDXW010000001">
    <property type="protein sequence ID" value="MDR7300288.1"/>
    <property type="molecule type" value="Genomic_DNA"/>
</dbReference>
<dbReference type="InterPro" id="IPR005531">
    <property type="entry name" value="Asp23"/>
</dbReference>
<dbReference type="Proteomes" id="UP001180845">
    <property type="component" value="Unassembled WGS sequence"/>
</dbReference>
<evidence type="ECO:0000313" key="4">
    <source>
        <dbReference type="Proteomes" id="UP001180845"/>
    </source>
</evidence>